<gene>
    <name evidence="2" type="ORF">Cocul_00189</name>
</gene>
<dbReference type="Proteomes" id="UP000050517">
    <property type="component" value="Unassembled WGS sequence"/>
</dbReference>
<comment type="caution">
    <text evidence="2">The sequence shown here is derived from an EMBL/GenBank/DDBJ whole genome shotgun (WGS) entry which is preliminary data.</text>
</comment>
<evidence type="ECO:0000313" key="3">
    <source>
        <dbReference type="Proteomes" id="UP000050517"/>
    </source>
</evidence>
<accession>A0A0Q0YF49</accession>
<keyword evidence="3" id="KW-1185">Reference proteome</keyword>
<evidence type="ECO:0000256" key="1">
    <source>
        <dbReference type="SAM" id="Phobius"/>
    </source>
</evidence>
<dbReference type="RefSeq" id="WP_055121434.1">
    <property type="nucleotide sequence ID" value="NZ_LKST01000001.1"/>
</dbReference>
<feature type="transmembrane region" description="Helical" evidence="1">
    <location>
        <begin position="72"/>
        <end position="93"/>
    </location>
</feature>
<evidence type="ECO:0008006" key="4">
    <source>
        <dbReference type="Google" id="ProtNLM"/>
    </source>
</evidence>
<keyword evidence="1" id="KW-1133">Transmembrane helix</keyword>
<proteinExistence type="predicted"/>
<organism evidence="2 3">
    <name type="scientific">Corynebacterium oculi</name>
    <dbReference type="NCBI Taxonomy" id="1544416"/>
    <lineage>
        <taxon>Bacteria</taxon>
        <taxon>Bacillati</taxon>
        <taxon>Actinomycetota</taxon>
        <taxon>Actinomycetes</taxon>
        <taxon>Mycobacteriales</taxon>
        <taxon>Corynebacteriaceae</taxon>
        <taxon>Corynebacterium</taxon>
    </lineage>
</organism>
<dbReference type="EMBL" id="LKST01000001">
    <property type="protein sequence ID" value="KQB85054.1"/>
    <property type="molecule type" value="Genomic_DNA"/>
</dbReference>
<dbReference type="OrthoDB" id="4409427at2"/>
<feature type="transmembrane region" description="Helical" evidence="1">
    <location>
        <begin position="108"/>
        <end position="128"/>
    </location>
</feature>
<protein>
    <recommendedName>
        <fullName evidence="4">TM2 domain protein</fullName>
    </recommendedName>
</protein>
<keyword evidence="1" id="KW-0472">Membrane</keyword>
<keyword evidence="1" id="KW-0812">Transmembrane</keyword>
<reference evidence="2 3" key="1">
    <citation type="submission" date="2015-10" db="EMBL/GenBank/DDBJ databases">
        <title>Corynebacteirum lowii and Corynebacterium oculi species nova, derived from human clinical disease and and emended description of Corynebacterium mastiditis.</title>
        <authorList>
            <person name="Bernard K."/>
            <person name="Pacheco A.L."/>
            <person name="Mcdougall C."/>
            <person name="Burtx T."/>
            <person name="Weibe D."/>
            <person name="Tyler S."/>
            <person name="Olson A.B."/>
            <person name="Cnockaert M."/>
            <person name="Eguchi H."/>
            <person name="Kuwahara T."/>
            <person name="Nakayama-Imaohji H."/>
            <person name="Boudewijins M."/>
            <person name="Van Hoecke F."/>
            <person name="Bernier A.-M."/>
            <person name="Vandamme P."/>
        </authorList>
    </citation>
    <scope>NUCLEOTIDE SEQUENCE [LARGE SCALE GENOMIC DNA]</scope>
    <source>
        <strain evidence="2 3">NML 130210</strain>
    </source>
</reference>
<name>A0A0Q0YF49_9CORY</name>
<dbReference type="PATRIC" id="fig|1544416.3.peg.192"/>
<evidence type="ECO:0000313" key="2">
    <source>
        <dbReference type="EMBL" id="KQB85054.1"/>
    </source>
</evidence>
<dbReference type="AlphaFoldDB" id="A0A0Q0YF49"/>
<dbReference type="STRING" id="1544416.Cocul_00189"/>
<sequence length="139" mass="16360">MFGYSPEYIDKELDSIRHGPITRTKQRAYIIAVWSGWGGGHNYFLGQHVRGLARSVLLMLTLDAAFRLHSPWLVLLYILLIVALTFLSIFVIARSDPDAHPYHTKTDPFFYCWVAFFIWNVLWGWNYWKVPTHSREKEE</sequence>